<dbReference type="InterPro" id="IPR025875">
    <property type="entry name" value="Leu-rich_rpt_4"/>
</dbReference>
<proteinExistence type="predicted"/>
<reference evidence="4" key="1">
    <citation type="submission" date="2023-08" db="EMBL/GenBank/DDBJ databases">
        <title>Black Yeasts Isolated from many extreme environments.</title>
        <authorList>
            <person name="Coleine C."/>
            <person name="Stajich J.E."/>
            <person name="Selbmann L."/>
        </authorList>
    </citation>
    <scope>NUCLEOTIDE SEQUENCE</scope>
    <source>
        <strain evidence="4">CCFEE 5401</strain>
    </source>
</reference>
<name>A0AAN7YMA9_9PEZI</name>
<accession>A0AAN7YMA9</accession>
<organism evidence="4 5">
    <name type="scientific">Meristemomyces frigidus</name>
    <dbReference type="NCBI Taxonomy" id="1508187"/>
    <lineage>
        <taxon>Eukaryota</taxon>
        <taxon>Fungi</taxon>
        <taxon>Dikarya</taxon>
        <taxon>Ascomycota</taxon>
        <taxon>Pezizomycotina</taxon>
        <taxon>Dothideomycetes</taxon>
        <taxon>Dothideomycetidae</taxon>
        <taxon>Mycosphaerellales</taxon>
        <taxon>Teratosphaeriaceae</taxon>
        <taxon>Meristemomyces</taxon>
    </lineage>
</organism>
<dbReference type="AlphaFoldDB" id="A0AAN7YMA9"/>
<dbReference type="PROSITE" id="PS51450">
    <property type="entry name" value="LRR"/>
    <property type="match status" value="3"/>
</dbReference>
<dbReference type="InterPro" id="IPR001611">
    <property type="entry name" value="Leu-rich_rpt"/>
</dbReference>
<comment type="caution">
    <text evidence="4">The sequence shown here is derived from an EMBL/GenBank/DDBJ whole genome shotgun (WGS) entry which is preliminary data.</text>
</comment>
<feature type="compositionally biased region" description="Polar residues" evidence="3">
    <location>
        <begin position="57"/>
        <end position="68"/>
    </location>
</feature>
<feature type="compositionally biased region" description="Polar residues" evidence="3">
    <location>
        <begin position="219"/>
        <end position="235"/>
    </location>
</feature>
<evidence type="ECO:0000256" key="2">
    <source>
        <dbReference type="ARBA" id="ARBA00022737"/>
    </source>
</evidence>
<feature type="compositionally biased region" description="Low complexity" evidence="3">
    <location>
        <begin position="26"/>
        <end position="36"/>
    </location>
</feature>
<feature type="compositionally biased region" description="Low complexity" evidence="3">
    <location>
        <begin position="239"/>
        <end position="273"/>
    </location>
</feature>
<feature type="compositionally biased region" description="Polar residues" evidence="3">
    <location>
        <begin position="175"/>
        <end position="193"/>
    </location>
</feature>
<dbReference type="Gene3D" id="3.80.10.10">
    <property type="entry name" value="Ribonuclease Inhibitor"/>
    <property type="match status" value="3"/>
</dbReference>
<dbReference type="EMBL" id="JAVRRL010000134">
    <property type="protein sequence ID" value="KAK5107207.1"/>
    <property type="molecule type" value="Genomic_DNA"/>
</dbReference>
<dbReference type="SUPFAM" id="SSF52058">
    <property type="entry name" value="L domain-like"/>
    <property type="match status" value="2"/>
</dbReference>
<dbReference type="InterPro" id="IPR003591">
    <property type="entry name" value="Leu-rich_rpt_typical-subtyp"/>
</dbReference>
<dbReference type="Proteomes" id="UP001310890">
    <property type="component" value="Unassembled WGS sequence"/>
</dbReference>
<dbReference type="Pfam" id="PF12799">
    <property type="entry name" value="LRR_4"/>
    <property type="match status" value="1"/>
</dbReference>
<dbReference type="InterPro" id="IPR050216">
    <property type="entry name" value="LRR_domain-containing"/>
</dbReference>
<dbReference type="PANTHER" id="PTHR48051:SF54">
    <property type="entry name" value="LEUCINE-RICH REPEAT-CONTAINING PROTEIN"/>
    <property type="match status" value="1"/>
</dbReference>
<sequence>MDRSTASRPTGIPRLSRLPIPHKTSSRSQLSPSSPSNLDGYRPTAATPKLQKRASEASLNRAAQSISRDPSPVKTIQEPRSSGLAASRYGSKAPTGTLKGLNHPSSRSNQPRAPLPSSRPTNGDHEETDQLGALNGFRTASRQGFHDDASPVEYVESVQTPDEELLRPADRTKSRPSLSDRTIESLQHVPSTPNDRRRSSFFSPVESPMGPPARPGSAMSRNGSTSSRPGTSDGTSYFKPVKAASPAKRAPASAKPASRIASSSFGFTSASGTRRSVSTAHSSEFRNGLGEAQAPPRSPSPVKPGPSSISSATKPTARPPLGSKTLAARSSKPRPALADAFGAPHPAGIAKGISSFAKHDKLASPKRVTSNPTNNSSAALREQIAAAKAAVRKDKIKHDSPQQHNNAQLEDFATATQGDPFNQVRIDPKHLLRNKIKSAWTTGKLHIAGLELKQIPDEVVGMFDAKAMADGKVNWAEVVDLTKLNAADNEIEVLDDVLFPDKSAEAMDEDEDGKGNTFGGLEALDLHGNMLQTVPVGLRRLERLTTLNLSHNKLDNQCLDIIAQIPRLKHLNLGHNSLSGSLPTIICGLPQLETLDLQSNRLLGLPDALRDLTTLRILNVAGNQLTALPMQALQQISLLHLDASSNMLIGSLFPLGNNTTNAHPTLQSLNLSNNSIAALTFSPHLGFPSLRTLNVTNNHLTTLPDLSSWHELTELMAADNKIAEVPPGFTLLRKLRIANFTNNEIRALDPEIARMGALETLVLAANPLREKKFLTISAAAIKDSLAAKLEPVLNDEEGEVSDPETVIGIKNGSASDIWQVTPRGTLDLSSSHLSDSSNDRLGSLLQTTRTELSSLNLRGNSLTHVPPCLWLAQDLQILDLSHNSLFDGRGYFSAELEFPVLQELNLSFCRLETLEPLVASLVAPKLRRLDISGNNLTGPVPALRDTFPTLTTLLAKDDHFSSISFPVLKGLHTVDLTGNEIAALPAELGLLWDEGLRHCEVAGNPFRVPGRAILGKGTEGLLRWLRGRIVGGVEELD</sequence>
<evidence type="ECO:0000313" key="4">
    <source>
        <dbReference type="EMBL" id="KAK5107207.1"/>
    </source>
</evidence>
<dbReference type="SMART" id="SM00369">
    <property type="entry name" value="LRR_TYP"/>
    <property type="match status" value="12"/>
</dbReference>
<keyword evidence="2" id="KW-0677">Repeat</keyword>
<dbReference type="InterPro" id="IPR032675">
    <property type="entry name" value="LRR_dom_sf"/>
</dbReference>
<dbReference type="Pfam" id="PF13855">
    <property type="entry name" value="LRR_8"/>
    <property type="match status" value="1"/>
</dbReference>
<dbReference type="SMART" id="SM00364">
    <property type="entry name" value="LRR_BAC"/>
    <property type="match status" value="6"/>
</dbReference>
<dbReference type="PANTHER" id="PTHR48051">
    <property type="match status" value="1"/>
</dbReference>
<protein>
    <recommendedName>
        <fullName evidence="6">L domain-like protein</fullName>
    </recommendedName>
</protein>
<evidence type="ECO:0008006" key="6">
    <source>
        <dbReference type="Google" id="ProtNLM"/>
    </source>
</evidence>
<evidence type="ECO:0000313" key="5">
    <source>
        <dbReference type="Proteomes" id="UP001310890"/>
    </source>
</evidence>
<feature type="compositionally biased region" description="Basic and acidic residues" evidence="3">
    <location>
        <begin position="164"/>
        <end position="173"/>
    </location>
</feature>
<feature type="region of interest" description="Disordered" evidence="3">
    <location>
        <begin position="1"/>
        <end position="343"/>
    </location>
</feature>
<dbReference type="Pfam" id="PF00560">
    <property type="entry name" value="LRR_1"/>
    <property type="match status" value="1"/>
</dbReference>
<dbReference type="GO" id="GO:0005737">
    <property type="term" value="C:cytoplasm"/>
    <property type="evidence" value="ECO:0007669"/>
    <property type="project" value="TreeGrafter"/>
</dbReference>
<evidence type="ECO:0000256" key="1">
    <source>
        <dbReference type="ARBA" id="ARBA00022614"/>
    </source>
</evidence>
<keyword evidence="1" id="KW-0433">Leucine-rich repeat</keyword>
<evidence type="ECO:0000256" key="3">
    <source>
        <dbReference type="SAM" id="MobiDB-lite"/>
    </source>
</evidence>
<gene>
    <name evidence="4" type="ORF">LTR62_001653</name>
</gene>